<dbReference type="PANTHER" id="PTHR24320">
    <property type="entry name" value="RETINOL DEHYDROGENASE"/>
    <property type="match status" value="1"/>
</dbReference>
<keyword evidence="4" id="KW-1185">Reference proteome</keyword>
<dbReference type="InterPro" id="IPR036291">
    <property type="entry name" value="NAD(P)-bd_dom_sf"/>
</dbReference>
<dbReference type="Proteomes" id="UP001429601">
    <property type="component" value="Unassembled WGS sequence"/>
</dbReference>
<evidence type="ECO:0000313" key="4">
    <source>
        <dbReference type="Proteomes" id="UP001429601"/>
    </source>
</evidence>
<dbReference type="EMBL" id="JAAQQR010000005">
    <property type="protein sequence ID" value="NID05673.1"/>
    <property type="molecule type" value="Genomic_DNA"/>
</dbReference>
<keyword evidence="2" id="KW-0560">Oxidoreductase</keyword>
<dbReference type="RefSeq" id="WP_167126712.1">
    <property type="nucleotide sequence ID" value="NZ_JAAQQR010000005.1"/>
</dbReference>
<sequence length="324" mass="34508">MSSHQHPIGSRFTAAATASDVLAGIDLSDRTAIVTGGYSGIGVETTRALREAGARVVVPARDLAKARRTLAGIDVEIEPMDLVDPGSIDDFAARFLSTGEPLHILVCSAGIMACPLARDARGYEMQFTTNHLGHFQLTARLWPALARANGARVVSVSSRGHRIAGVDFDDPHFNSRPYDPWVAYGQSKTANVLFAVGLDARGRSVGIRAFAVHPGAIVTDLARHMSREDLIARGAIDDQGRPVIDPSRGMKNVCQGASTSVWAATDPRLEGIGGVYCEDNDVAPVMSDADAANDPTGMIRGVRPWAIDPVAADRLWGMSESLTR</sequence>
<gene>
    <name evidence="3" type="ORF">HBF26_12305</name>
</gene>
<comment type="caution">
    <text evidence="3">The sequence shown here is derived from an EMBL/GenBank/DDBJ whole genome shotgun (WGS) entry which is preliminary data.</text>
</comment>
<name>A0ABX0Q5Q3_9GAMM</name>
<reference evidence="3 4" key="1">
    <citation type="journal article" date="2011" name="Curr. Microbiol.">
        <title>Luteibacter jiangsuensis sp. nov.: a methamidophos-degrading bacterium isolated from a methamidophos-manufacturing factory.</title>
        <authorList>
            <person name="Wang L."/>
            <person name="Wang G.L."/>
            <person name="Li S.P."/>
            <person name="Jiang J.D."/>
        </authorList>
    </citation>
    <scope>NUCLEOTIDE SEQUENCE [LARGE SCALE GENOMIC DNA]</scope>
    <source>
        <strain evidence="3 4">CGMCC 1.10133</strain>
    </source>
</reference>
<dbReference type="PRINTS" id="PR00081">
    <property type="entry name" value="GDHRDH"/>
</dbReference>
<dbReference type="NCBIfam" id="NF004845">
    <property type="entry name" value="PRK06196.1"/>
    <property type="match status" value="1"/>
</dbReference>
<protein>
    <submittedName>
        <fullName evidence="3">SDR family NAD(P)-dependent oxidoreductase</fullName>
    </submittedName>
</protein>
<organism evidence="3 4">
    <name type="scientific">Luteibacter jiangsuensis</name>
    <dbReference type="NCBI Taxonomy" id="637577"/>
    <lineage>
        <taxon>Bacteria</taxon>
        <taxon>Pseudomonadati</taxon>
        <taxon>Pseudomonadota</taxon>
        <taxon>Gammaproteobacteria</taxon>
        <taxon>Lysobacterales</taxon>
        <taxon>Rhodanobacteraceae</taxon>
        <taxon>Luteibacter</taxon>
    </lineage>
</organism>
<evidence type="ECO:0000256" key="1">
    <source>
        <dbReference type="ARBA" id="ARBA00006484"/>
    </source>
</evidence>
<dbReference type="InterPro" id="IPR002347">
    <property type="entry name" value="SDR_fam"/>
</dbReference>
<dbReference type="SUPFAM" id="SSF51735">
    <property type="entry name" value="NAD(P)-binding Rossmann-fold domains"/>
    <property type="match status" value="1"/>
</dbReference>
<evidence type="ECO:0000256" key="2">
    <source>
        <dbReference type="ARBA" id="ARBA00023002"/>
    </source>
</evidence>
<dbReference type="Pfam" id="PF00106">
    <property type="entry name" value="adh_short"/>
    <property type="match status" value="1"/>
</dbReference>
<proteinExistence type="inferred from homology"/>
<evidence type="ECO:0000313" key="3">
    <source>
        <dbReference type="EMBL" id="NID05673.1"/>
    </source>
</evidence>
<dbReference type="Gene3D" id="3.40.50.720">
    <property type="entry name" value="NAD(P)-binding Rossmann-like Domain"/>
    <property type="match status" value="1"/>
</dbReference>
<accession>A0ABX0Q5Q3</accession>
<comment type="similarity">
    <text evidence="1">Belongs to the short-chain dehydrogenases/reductases (SDR) family.</text>
</comment>
<dbReference type="PANTHER" id="PTHR24320:SF272">
    <property type="entry name" value="NAD(P)-BINDING ROSSMANN-FOLD SUPERFAMILY PROTEIN"/>
    <property type="match status" value="1"/>
</dbReference>